<keyword evidence="2" id="KW-0472">Membrane</keyword>
<feature type="coiled-coil region" evidence="1">
    <location>
        <begin position="27"/>
        <end position="61"/>
    </location>
</feature>
<evidence type="ECO:0008006" key="5">
    <source>
        <dbReference type="Google" id="ProtNLM"/>
    </source>
</evidence>
<dbReference type="RefSeq" id="WP_206986045.1">
    <property type="nucleotide sequence ID" value="NZ_JAFLQZ010000016.1"/>
</dbReference>
<evidence type="ECO:0000313" key="3">
    <source>
        <dbReference type="EMBL" id="MBO0360104.1"/>
    </source>
</evidence>
<accession>A0A939EYD6</accession>
<proteinExistence type="predicted"/>
<evidence type="ECO:0000313" key="4">
    <source>
        <dbReference type="Proteomes" id="UP000664144"/>
    </source>
</evidence>
<comment type="caution">
    <text evidence="3">The sequence shown here is derived from an EMBL/GenBank/DDBJ whole genome shotgun (WGS) entry which is preliminary data.</text>
</comment>
<name>A0A939EYD6_9BACT</name>
<reference evidence="3" key="1">
    <citation type="submission" date="2021-03" db="EMBL/GenBank/DDBJ databases">
        <authorList>
            <person name="Kim M.K."/>
        </authorList>
    </citation>
    <scope>NUCLEOTIDE SEQUENCE</scope>
    <source>
        <strain evidence="3">BT186</strain>
    </source>
</reference>
<protein>
    <recommendedName>
        <fullName evidence="5">DUF4760 domain-containing protein</fullName>
    </recommendedName>
</protein>
<feature type="transmembrane region" description="Helical" evidence="2">
    <location>
        <begin position="12"/>
        <end position="31"/>
    </location>
</feature>
<evidence type="ECO:0000256" key="2">
    <source>
        <dbReference type="SAM" id="Phobius"/>
    </source>
</evidence>
<evidence type="ECO:0000256" key="1">
    <source>
        <dbReference type="SAM" id="Coils"/>
    </source>
</evidence>
<sequence>MAPISEWPDGLFSALVAAVVSLIGFGLKELYDQRRKRQEEARQAQRAAQETQRQAARTLADFGRLLTESDAIVKAHFELRERLAVSLPQPMVPNETYNARFARLYDDFTPPQTALFRLLRSNTANSMRIQNQLLLDWADRYSAYTLFGEGPEEQAFDEQLRQLRLHLRTWRDKFQASFEADPRQSLVYLHDEDQHGKPFPKQLSAATAALLAKHPA</sequence>
<organism evidence="3 4">
    <name type="scientific">Hymenobacter telluris</name>
    <dbReference type="NCBI Taxonomy" id="2816474"/>
    <lineage>
        <taxon>Bacteria</taxon>
        <taxon>Pseudomonadati</taxon>
        <taxon>Bacteroidota</taxon>
        <taxon>Cytophagia</taxon>
        <taxon>Cytophagales</taxon>
        <taxon>Hymenobacteraceae</taxon>
        <taxon>Hymenobacter</taxon>
    </lineage>
</organism>
<keyword evidence="1" id="KW-0175">Coiled coil</keyword>
<keyword evidence="2" id="KW-1133">Transmembrane helix</keyword>
<gene>
    <name evidence="3" type="ORF">J0X19_19240</name>
</gene>
<keyword evidence="4" id="KW-1185">Reference proteome</keyword>
<dbReference type="AlphaFoldDB" id="A0A939EYD6"/>
<dbReference type="EMBL" id="JAFLQZ010000016">
    <property type="protein sequence ID" value="MBO0360104.1"/>
    <property type="molecule type" value="Genomic_DNA"/>
</dbReference>
<dbReference type="Proteomes" id="UP000664144">
    <property type="component" value="Unassembled WGS sequence"/>
</dbReference>
<keyword evidence="2" id="KW-0812">Transmembrane</keyword>